<dbReference type="InterPro" id="IPR006047">
    <property type="entry name" value="GH13_cat_dom"/>
</dbReference>
<name>A0ABS2CRG7_9MICO</name>
<dbReference type="PANTHER" id="PTHR10357">
    <property type="entry name" value="ALPHA-AMYLASE FAMILY MEMBER"/>
    <property type="match status" value="1"/>
</dbReference>
<proteinExistence type="inferred from homology"/>
<evidence type="ECO:0000256" key="1">
    <source>
        <dbReference type="ARBA" id="ARBA00008061"/>
    </source>
</evidence>
<protein>
    <submittedName>
        <fullName evidence="4">Glycoside hydrolase family 13 protein</fullName>
    </submittedName>
</protein>
<evidence type="ECO:0000256" key="2">
    <source>
        <dbReference type="SAM" id="MobiDB-lite"/>
    </source>
</evidence>
<dbReference type="SUPFAM" id="SSF51445">
    <property type="entry name" value="(Trans)glycosidases"/>
    <property type="match status" value="1"/>
</dbReference>
<dbReference type="Gene3D" id="3.90.400.10">
    <property type="entry name" value="Oligo-1,6-glucosidase, Domain 2"/>
    <property type="match status" value="1"/>
</dbReference>
<evidence type="ECO:0000259" key="3">
    <source>
        <dbReference type="SMART" id="SM00642"/>
    </source>
</evidence>
<feature type="region of interest" description="Disordered" evidence="2">
    <location>
        <begin position="346"/>
        <end position="368"/>
    </location>
</feature>
<dbReference type="PANTHER" id="PTHR10357:SF179">
    <property type="entry name" value="NEUTRAL AND BASIC AMINO ACID TRANSPORT PROTEIN RBAT"/>
    <property type="match status" value="1"/>
</dbReference>
<comment type="similarity">
    <text evidence="1">Belongs to the glycosyl hydrolase 13 family.</text>
</comment>
<dbReference type="EMBL" id="JAFDVD010000026">
    <property type="protein sequence ID" value="MBM6402479.1"/>
    <property type="molecule type" value="Genomic_DNA"/>
</dbReference>
<feature type="domain" description="Glycosyl hydrolase family 13 catalytic" evidence="3">
    <location>
        <begin position="20"/>
        <end position="429"/>
    </location>
</feature>
<sequence>MLRDAEPVDDRWWRDAVVYQVYPRSWASSGTDGVGDLPGILARLPYLAALGVDALWLSPFYVSPQHDAGYDVSDHRDVDPQFGTVADVERLVEAAHALGLRVVADVIPNHVSTDHPWFRAALADGPGAPSRERFVVRPGRGADGEEPPNNWRSEFGGPAWSRLTEPDGTPGPWYLHQFDSTQADVAWEHPEVVADFEQTLRFWLDRGLDGFRVDAAHCIVKAPGLPDQPPPQPPGADPEPTHLTPFKDQEGCHDVYREWRRLVDGYDPPRLLCAEAWVTPLERAMRYVRPDEMHQAFNLDFLDAGWDAGRLRRAVAETVRAADAVGASPTWALANHDTVRLASRLGLPDGTPNPNGKGLGPDQPAPDPVLGLRRARAAMLLMLALPGSAYLYQGEELGLPEATTLPDEVRRDPTFARTGGRVVGRDGCRVPMPWARDAPSLGFGAGASTWLPQPPEFAALAVDQQDGVAGSTLELVRAALAERRARGLGRAGLRLTEGHPDDVVALALSGTDGPELLVLTNAGTAPVDLPPGARVVLASGPLDGGSVPPDTTVWVLS</sequence>
<evidence type="ECO:0000313" key="5">
    <source>
        <dbReference type="Proteomes" id="UP001430172"/>
    </source>
</evidence>
<dbReference type="InterPro" id="IPR045857">
    <property type="entry name" value="O16G_dom_2"/>
</dbReference>
<feature type="region of interest" description="Disordered" evidence="2">
    <location>
        <begin position="222"/>
        <end position="247"/>
    </location>
</feature>
<gene>
    <name evidence="4" type="ORF">JQN70_18955</name>
</gene>
<dbReference type="Pfam" id="PF00128">
    <property type="entry name" value="Alpha-amylase"/>
    <property type="match status" value="1"/>
</dbReference>
<dbReference type="Gene3D" id="3.20.20.80">
    <property type="entry name" value="Glycosidases"/>
    <property type="match status" value="1"/>
</dbReference>
<evidence type="ECO:0000313" key="4">
    <source>
        <dbReference type="EMBL" id="MBM6402479.1"/>
    </source>
</evidence>
<organism evidence="4 5">
    <name type="scientific">Phycicoccus sonneratiae</name>
    <dbReference type="NCBI Taxonomy" id="2807628"/>
    <lineage>
        <taxon>Bacteria</taxon>
        <taxon>Bacillati</taxon>
        <taxon>Actinomycetota</taxon>
        <taxon>Actinomycetes</taxon>
        <taxon>Micrococcales</taxon>
        <taxon>Intrasporangiaceae</taxon>
        <taxon>Phycicoccus</taxon>
    </lineage>
</organism>
<dbReference type="RefSeq" id="WP_204132962.1">
    <property type="nucleotide sequence ID" value="NZ_JAFDVD010000026.1"/>
</dbReference>
<reference evidence="4" key="1">
    <citation type="submission" date="2021-02" db="EMBL/GenBank/DDBJ databases">
        <title>Phycicoccus sp. MQZ13P-5T, whole genome shotgun sequence.</title>
        <authorList>
            <person name="Tuo L."/>
        </authorList>
    </citation>
    <scope>NUCLEOTIDE SEQUENCE</scope>
    <source>
        <strain evidence="4">MQZ13P-5</strain>
    </source>
</reference>
<dbReference type="Proteomes" id="UP001430172">
    <property type="component" value="Unassembled WGS sequence"/>
</dbReference>
<feature type="compositionally biased region" description="Pro residues" evidence="2">
    <location>
        <begin position="226"/>
        <end position="237"/>
    </location>
</feature>
<keyword evidence="5" id="KW-1185">Reference proteome</keyword>
<keyword evidence="4" id="KW-0378">Hydrolase</keyword>
<comment type="caution">
    <text evidence="4">The sequence shown here is derived from an EMBL/GenBank/DDBJ whole genome shotgun (WGS) entry which is preliminary data.</text>
</comment>
<accession>A0ABS2CRG7</accession>
<dbReference type="CDD" id="cd11332">
    <property type="entry name" value="AmyAc_OligoGlu_TS"/>
    <property type="match status" value="1"/>
</dbReference>
<dbReference type="GO" id="GO:0016787">
    <property type="term" value="F:hydrolase activity"/>
    <property type="evidence" value="ECO:0007669"/>
    <property type="project" value="UniProtKB-KW"/>
</dbReference>
<dbReference type="SMART" id="SM00642">
    <property type="entry name" value="Aamy"/>
    <property type="match status" value="1"/>
</dbReference>
<dbReference type="InterPro" id="IPR017853">
    <property type="entry name" value="GH"/>
</dbReference>